<dbReference type="Gene3D" id="3.40.50.300">
    <property type="entry name" value="P-loop containing nucleotide triphosphate hydrolases"/>
    <property type="match status" value="1"/>
</dbReference>
<dbReference type="Gene3D" id="3.30.450.90">
    <property type="match status" value="1"/>
</dbReference>
<dbReference type="PROSITE" id="PS00662">
    <property type="entry name" value="T2SP_E"/>
    <property type="match status" value="1"/>
</dbReference>
<geneLocation type="plasmid" evidence="4">
    <name>pMG4_1215</name>
</geneLocation>
<dbReference type="InterPro" id="IPR050921">
    <property type="entry name" value="T4SS_GSP_E_ATPase"/>
</dbReference>
<comment type="similarity">
    <text evidence="1">Belongs to the GSP E family.</text>
</comment>
<dbReference type="InterPro" id="IPR001482">
    <property type="entry name" value="T2SS/T4SS_dom"/>
</dbReference>
<protein>
    <submittedName>
        <fullName evidence="4">Twitching motility protein PilT</fullName>
    </submittedName>
</protein>
<feature type="region of interest" description="Disordered" evidence="2">
    <location>
        <begin position="53"/>
        <end position="72"/>
    </location>
</feature>
<organism evidence="4">
    <name type="scientific">Pseudomonas syringae pv. actinidiae</name>
    <dbReference type="NCBI Taxonomy" id="103796"/>
    <lineage>
        <taxon>Bacteria</taxon>
        <taxon>Pseudomonadati</taxon>
        <taxon>Pseudomonadota</taxon>
        <taxon>Gammaproteobacteria</taxon>
        <taxon>Pseudomonadales</taxon>
        <taxon>Pseudomonadaceae</taxon>
        <taxon>Pseudomonas</taxon>
        <taxon>Pseudomonas syringae</taxon>
    </lineage>
</organism>
<reference evidence="4" key="1">
    <citation type="submission" date="2019-02" db="EMBL/GenBank/DDBJ databases">
        <authorList>
            <person name="Taiaroa G."/>
            <person name="Butler M."/>
            <person name="Lamont I."/>
            <person name="Black M."/>
            <person name="Poulter J."/>
            <person name="Zhao M."/>
            <person name="Poulter R."/>
        </authorList>
    </citation>
    <scope>NUCLEOTIDE SEQUENCE</scope>
    <source>
        <strain evidence="4">1215</strain>
        <plasmid evidence="4">pMG4_1215</plasmid>
    </source>
</reference>
<dbReference type="EMBL" id="MK569690">
    <property type="protein sequence ID" value="QOC74178.1"/>
    <property type="molecule type" value="Genomic_DNA"/>
</dbReference>
<evidence type="ECO:0000259" key="3">
    <source>
        <dbReference type="PROSITE" id="PS00662"/>
    </source>
</evidence>
<keyword evidence="4" id="KW-0614">Plasmid</keyword>
<evidence type="ECO:0000256" key="1">
    <source>
        <dbReference type="ARBA" id="ARBA00006611"/>
    </source>
</evidence>
<dbReference type="InterPro" id="IPR027417">
    <property type="entry name" value="P-loop_NTPase"/>
</dbReference>
<dbReference type="PANTHER" id="PTHR30486">
    <property type="entry name" value="TWITCHING MOTILITY PROTEIN PILT"/>
    <property type="match status" value="1"/>
</dbReference>
<dbReference type="Pfam" id="PF00437">
    <property type="entry name" value="T2SSE"/>
    <property type="match status" value="1"/>
</dbReference>
<dbReference type="PANTHER" id="PTHR30486:SF6">
    <property type="entry name" value="TYPE IV PILUS RETRACTATION ATPASE PILT"/>
    <property type="match status" value="1"/>
</dbReference>
<dbReference type="RefSeq" id="WP_054076247.1">
    <property type="nucleotide sequence ID" value="NZ_MK569690.1"/>
</dbReference>
<feature type="domain" description="Bacterial type II secretion system protein E" evidence="3">
    <location>
        <begin position="283"/>
        <end position="297"/>
    </location>
</feature>
<dbReference type="GO" id="GO:0016887">
    <property type="term" value="F:ATP hydrolysis activity"/>
    <property type="evidence" value="ECO:0007669"/>
    <property type="project" value="InterPro"/>
</dbReference>
<evidence type="ECO:0000313" key="4">
    <source>
        <dbReference type="EMBL" id="QOC74178.1"/>
    </source>
</evidence>
<evidence type="ECO:0000256" key="2">
    <source>
        <dbReference type="SAM" id="MobiDB-lite"/>
    </source>
</evidence>
<accession>A0A7L7TKA5</accession>
<dbReference type="SUPFAM" id="SSF52540">
    <property type="entry name" value="P-loop containing nucleoside triphosphate hydrolases"/>
    <property type="match status" value="1"/>
</dbReference>
<name>A0A7L7TKA5_PSESF</name>
<dbReference type="AlphaFoldDB" id="A0A7L7TKA5"/>
<proteinExistence type="inferred from homology"/>
<sequence>MNEETFAPGGFNQDEQRQFYETMVERNPEAARDLQHLVSDDMQRLQDRRRRAEDMLPDTLSRGQVYTPPESFKSQQDVDDLLAYVHDRETADLKFGDGEPLTMRVQGTIYRLTHRALTNDEVRTVMSVLYHSSSIVTSVLGGERRDFAYTCRQGSKMGSRWRVCVTLRGSYDGIGFRIVMRRITIDPPTVAEVYLQDDIVDSVMKLDRGLILVTGPTGSGKSTSLAALLRHRLQSPLHSDHLITIESPIEYLHSEYPRPFSEVTQWEVPRMLSSFSYAVETALRCDPDLVLVGEMRDKATMKAAIEISLTGHGGLSTLHTSTAVQTVTRILQAFTPEEIPAVQYDLVDNLSMIVSQLLRQGPDGRRVALRERLIFDGQIKDRLRSAKNLSHELRRVMESHGRLMVDEAREVYKDGRLAKAELDRIEFMDSKERAAFQ</sequence>